<evidence type="ECO:0000256" key="3">
    <source>
        <dbReference type="ARBA" id="ARBA00022837"/>
    </source>
</evidence>
<dbReference type="AlphaFoldDB" id="A0A1J4J658"/>
<gene>
    <name evidence="5" type="primary">CMD1</name>
    <name evidence="5" type="ORF">TRFO_39089</name>
</gene>
<feature type="domain" description="EF-hand" evidence="4">
    <location>
        <begin position="81"/>
        <end position="116"/>
    </location>
</feature>
<evidence type="ECO:0000259" key="4">
    <source>
        <dbReference type="PROSITE" id="PS50222"/>
    </source>
</evidence>
<organism evidence="5 6">
    <name type="scientific">Tritrichomonas foetus</name>
    <dbReference type="NCBI Taxonomy" id="1144522"/>
    <lineage>
        <taxon>Eukaryota</taxon>
        <taxon>Metamonada</taxon>
        <taxon>Parabasalia</taxon>
        <taxon>Tritrichomonadida</taxon>
        <taxon>Tritrichomonadidae</taxon>
        <taxon>Tritrichomonas</taxon>
    </lineage>
</organism>
<protein>
    <submittedName>
        <fullName evidence="5">Calmodulin</fullName>
    </submittedName>
</protein>
<dbReference type="PANTHER" id="PTHR23048">
    <property type="entry name" value="MYOSIN LIGHT CHAIN 1, 3"/>
    <property type="match status" value="1"/>
</dbReference>
<dbReference type="InterPro" id="IPR002048">
    <property type="entry name" value="EF_hand_dom"/>
</dbReference>
<dbReference type="GO" id="GO:0005509">
    <property type="term" value="F:calcium ion binding"/>
    <property type="evidence" value="ECO:0007669"/>
    <property type="project" value="InterPro"/>
</dbReference>
<dbReference type="CDD" id="cd00051">
    <property type="entry name" value="EFh"/>
    <property type="match status" value="1"/>
</dbReference>
<dbReference type="PROSITE" id="PS00018">
    <property type="entry name" value="EF_HAND_1"/>
    <property type="match status" value="3"/>
</dbReference>
<dbReference type="InterPro" id="IPR018247">
    <property type="entry name" value="EF_Hand_1_Ca_BS"/>
</dbReference>
<keyword evidence="3" id="KW-0106">Calcium</keyword>
<dbReference type="InterPro" id="IPR050230">
    <property type="entry name" value="CALM/Myosin/TropC-like"/>
</dbReference>
<feature type="domain" description="EF-hand" evidence="4">
    <location>
        <begin position="117"/>
        <end position="149"/>
    </location>
</feature>
<name>A0A1J4J658_9EUKA</name>
<feature type="domain" description="EF-hand" evidence="4">
    <location>
        <begin position="8"/>
        <end position="43"/>
    </location>
</feature>
<keyword evidence="6" id="KW-1185">Reference proteome</keyword>
<dbReference type="FunFam" id="1.10.238.10:FF:000251">
    <property type="entry name" value="Calmodulin-related protein 97A"/>
    <property type="match status" value="1"/>
</dbReference>
<evidence type="ECO:0000256" key="2">
    <source>
        <dbReference type="ARBA" id="ARBA00022737"/>
    </source>
</evidence>
<dbReference type="InterPro" id="IPR011992">
    <property type="entry name" value="EF-hand-dom_pair"/>
</dbReference>
<dbReference type="RefSeq" id="XP_068347851.1">
    <property type="nucleotide sequence ID" value="XM_068512441.1"/>
</dbReference>
<sequence length="149" mass="17117">MVETLSAEQIQEFRQAFDIMDRNQDGAITVDDLASVMRAIGQSPTHNELQDMIREVDADGNETIDFTEFLALMSRQMRQSDIEEELREAFRVFDRDNDGFITPQELRTLLISLGLDSSAEVIRRMINEADRNRDGKIDFNEFRALALGK</sequence>
<reference evidence="5" key="1">
    <citation type="submission" date="2016-10" db="EMBL/GenBank/DDBJ databases">
        <authorList>
            <person name="Benchimol M."/>
            <person name="Almeida L.G."/>
            <person name="Vasconcelos A.T."/>
            <person name="Perreira-Neves A."/>
            <person name="Rosa I.A."/>
            <person name="Tasca T."/>
            <person name="Bogo M.R."/>
            <person name="de Souza W."/>
        </authorList>
    </citation>
    <scope>NUCLEOTIDE SEQUENCE [LARGE SCALE GENOMIC DNA]</scope>
    <source>
        <strain evidence="5">K</strain>
    </source>
</reference>
<dbReference type="Pfam" id="PF13499">
    <property type="entry name" value="EF-hand_7"/>
    <property type="match status" value="2"/>
</dbReference>
<dbReference type="SUPFAM" id="SSF47473">
    <property type="entry name" value="EF-hand"/>
    <property type="match status" value="1"/>
</dbReference>
<dbReference type="SMART" id="SM00054">
    <property type="entry name" value="EFh"/>
    <property type="match status" value="4"/>
</dbReference>
<proteinExistence type="predicted"/>
<dbReference type="GeneID" id="94847145"/>
<dbReference type="VEuPathDB" id="TrichDB:TRFO_39089"/>
<dbReference type="EMBL" id="MLAK01001295">
    <property type="protein sequence ID" value="OHS94714.1"/>
    <property type="molecule type" value="Genomic_DNA"/>
</dbReference>
<dbReference type="PANTHER" id="PTHR23048:SF0">
    <property type="entry name" value="CALMODULIN LIKE 3"/>
    <property type="match status" value="1"/>
</dbReference>
<dbReference type="GO" id="GO:0016460">
    <property type="term" value="C:myosin II complex"/>
    <property type="evidence" value="ECO:0007669"/>
    <property type="project" value="TreeGrafter"/>
</dbReference>
<dbReference type="Proteomes" id="UP000179807">
    <property type="component" value="Unassembled WGS sequence"/>
</dbReference>
<comment type="caution">
    <text evidence="5">The sequence shown here is derived from an EMBL/GenBank/DDBJ whole genome shotgun (WGS) entry which is preliminary data.</text>
</comment>
<feature type="domain" description="EF-hand" evidence="4">
    <location>
        <begin position="44"/>
        <end position="79"/>
    </location>
</feature>
<keyword evidence="1" id="KW-0479">Metal-binding</keyword>
<dbReference type="FunFam" id="1.10.238.10:FF:000457">
    <property type="entry name" value="mRNA, clone: RTFL01-44-H24"/>
    <property type="match status" value="1"/>
</dbReference>
<dbReference type="OrthoDB" id="26525at2759"/>
<dbReference type="Gene3D" id="1.10.238.10">
    <property type="entry name" value="EF-hand"/>
    <property type="match status" value="2"/>
</dbReference>
<keyword evidence="2" id="KW-0677">Repeat</keyword>
<accession>A0A1J4J658</accession>
<dbReference type="PROSITE" id="PS50222">
    <property type="entry name" value="EF_HAND_2"/>
    <property type="match status" value="4"/>
</dbReference>
<evidence type="ECO:0000256" key="1">
    <source>
        <dbReference type="ARBA" id="ARBA00022723"/>
    </source>
</evidence>
<evidence type="ECO:0000313" key="6">
    <source>
        <dbReference type="Proteomes" id="UP000179807"/>
    </source>
</evidence>
<evidence type="ECO:0000313" key="5">
    <source>
        <dbReference type="EMBL" id="OHS94714.1"/>
    </source>
</evidence>